<dbReference type="InterPro" id="IPR017907">
    <property type="entry name" value="Znf_RING_CS"/>
</dbReference>
<keyword evidence="13" id="KW-1185">Reference proteome</keyword>
<dbReference type="EC" id="2.3.2.27" evidence="2"/>
<evidence type="ECO:0000256" key="8">
    <source>
        <dbReference type="ARBA" id="ARBA00023163"/>
    </source>
</evidence>
<feature type="compositionally biased region" description="Basic and acidic residues" evidence="10">
    <location>
        <begin position="313"/>
        <end position="322"/>
    </location>
</feature>
<evidence type="ECO:0000256" key="5">
    <source>
        <dbReference type="ARBA" id="ARBA00022771"/>
    </source>
</evidence>
<evidence type="ECO:0000256" key="1">
    <source>
        <dbReference type="ARBA" id="ARBA00000900"/>
    </source>
</evidence>
<feature type="region of interest" description="Disordered" evidence="10">
    <location>
        <begin position="397"/>
        <end position="418"/>
    </location>
</feature>
<keyword evidence="8" id="KW-0804">Transcription</keyword>
<keyword evidence="3" id="KW-0808">Transferase</keyword>
<evidence type="ECO:0000256" key="3">
    <source>
        <dbReference type="ARBA" id="ARBA00022679"/>
    </source>
</evidence>
<feature type="region of interest" description="Disordered" evidence="10">
    <location>
        <begin position="1"/>
        <end position="31"/>
    </location>
</feature>
<evidence type="ECO:0000256" key="6">
    <source>
        <dbReference type="ARBA" id="ARBA00022833"/>
    </source>
</evidence>
<keyword evidence="7" id="KW-0805">Transcription regulation</keyword>
<feature type="compositionally biased region" description="Polar residues" evidence="10">
    <location>
        <begin position="505"/>
        <end position="522"/>
    </location>
</feature>
<evidence type="ECO:0000313" key="13">
    <source>
        <dbReference type="Proteomes" id="UP001063166"/>
    </source>
</evidence>
<feature type="region of interest" description="Disordered" evidence="10">
    <location>
        <begin position="433"/>
        <end position="462"/>
    </location>
</feature>
<dbReference type="PANTHER" id="PTHR46077:SF1">
    <property type="entry name" value="TOP1 BINDING ARGININE_SERINE RICH PROTEIN, E3 UBIQUITIN LIGASE"/>
    <property type="match status" value="1"/>
</dbReference>
<dbReference type="EMBL" id="BRPK01000012">
    <property type="protein sequence ID" value="GLB42610.1"/>
    <property type="molecule type" value="Genomic_DNA"/>
</dbReference>
<accession>A0A9P3USL3</accession>
<dbReference type="InterPro" id="IPR013083">
    <property type="entry name" value="Znf_RING/FYVE/PHD"/>
</dbReference>
<reference evidence="12" key="1">
    <citation type="submission" date="2022-07" db="EMBL/GenBank/DDBJ databases">
        <title>The genome of Lyophyllum shimeji provides insight into the initial evolution of ectomycorrhizal fungal genome.</title>
        <authorList>
            <person name="Kobayashi Y."/>
            <person name="Shibata T."/>
            <person name="Hirakawa H."/>
            <person name="Shigenobu S."/>
            <person name="Nishiyama T."/>
            <person name="Yamada A."/>
            <person name="Hasebe M."/>
            <person name="Kawaguchi M."/>
        </authorList>
    </citation>
    <scope>NUCLEOTIDE SEQUENCE</scope>
    <source>
        <strain evidence="12">AT787</strain>
    </source>
</reference>
<keyword evidence="4" id="KW-0479">Metal-binding</keyword>
<organism evidence="12 13">
    <name type="scientific">Lyophyllum shimeji</name>
    <name type="common">Hon-shimeji</name>
    <name type="synonym">Tricholoma shimeji</name>
    <dbReference type="NCBI Taxonomy" id="47721"/>
    <lineage>
        <taxon>Eukaryota</taxon>
        <taxon>Fungi</taxon>
        <taxon>Dikarya</taxon>
        <taxon>Basidiomycota</taxon>
        <taxon>Agaricomycotina</taxon>
        <taxon>Agaricomycetes</taxon>
        <taxon>Agaricomycetidae</taxon>
        <taxon>Agaricales</taxon>
        <taxon>Tricholomatineae</taxon>
        <taxon>Lyophyllaceae</taxon>
        <taxon>Lyophyllum</taxon>
    </lineage>
</organism>
<dbReference type="GO" id="GO:0008270">
    <property type="term" value="F:zinc ion binding"/>
    <property type="evidence" value="ECO:0007669"/>
    <property type="project" value="UniProtKB-KW"/>
</dbReference>
<feature type="compositionally biased region" description="Polar residues" evidence="10">
    <location>
        <begin position="451"/>
        <end position="461"/>
    </location>
</feature>
<protein>
    <recommendedName>
        <fullName evidence="2">RING-type E3 ubiquitin transferase</fullName>
        <ecNumber evidence="2">2.3.2.27</ecNumber>
    </recommendedName>
</protein>
<feature type="compositionally biased region" description="Polar residues" evidence="10">
    <location>
        <begin position="477"/>
        <end position="491"/>
    </location>
</feature>
<dbReference type="Pfam" id="PF13639">
    <property type="entry name" value="zf-RING_2"/>
    <property type="match status" value="1"/>
</dbReference>
<comment type="catalytic activity">
    <reaction evidence="1">
        <text>S-ubiquitinyl-[E2 ubiquitin-conjugating enzyme]-L-cysteine + [acceptor protein]-L-lysine = [E2 ubiquitin-conjugating enzyme]-L-cysteine + N(6)-ubiquitinyl-[acceptor protein]-L-lysine.</text>
        <dbReference type="EC" id="2.3.2.27"/>
    </reaction>
</comment>
<feature type="compositionally biased region" description="Basic residues" evidence="10">
    <location>
        <begin position="323"/>
        <end position="332"/>
    </location>
</feature>
<dbReference type="PROSITE" id="PS00518">
    <property type="entry name" value="ZF_RING_1"/>
    <property type="match status" value="1"/>
</dbReference>
<evidence type="ECO:0000256" key="2">
    <source>
        <dbReference type="ARBA" id="ARBA00012483"/>
    </source>
</evidence>
<keyword evidence="6" id="KW-0862">Zinc</keyword>
<feature type="region of interest" description="Disordered" evidence="10">
    <location>
        <begin position="477"/>
        <end position="552"/>
    </location>
</feature>
<dbReference type="PROSITE" id="PS50089">
    <property type="entry name" value="ZF_RING_2"/>
    <property type="match status" value="1"/>
</dbReference>
<keyword evidence="5 9" id="KW-0863">Zinc-finger</keyword>
<sequence length="748" mass="83900">MSDRSTSPPAKRAKLEPRSPSAVPSDTKNIPQDHALTADEDADVEFQCSICLQEIVDRTVIPTCSHEFCFECLKVWSEQSRRCPLCSQSIGEYLIHNIRSKYDFRRHHLTPLRTSPPPEQRRTGPVEVIRRRRTARDRERERRFREERETTDKLERSIEKRRWVYRHDLYAKHVASNSYTRYRPYPTPAQFAASPELISKATTFLRRELRVWDHLDVEFLTTFTISMMKSIDIRSESAIKLLAEFLDMDAPYVEGGRHFNAEHFAHEVYSYLRSPFRDLFVYDTAVQYDAVPETSPSPGRRRGRSGQVGRLASAERDGPRVRSKERRRRRRERSNDVREVYEPSTSADLRPRQRSDEDVARGSRGRTAKGKERADAEADVAISENVVEVASVAQATGQSDLEVPQPPLLASERKRPPRMRSLLESVQAHLTLGSSRSAIKSETAKRHHDNSSFQRNKSSTAPALLARLSDPAEILQRTQSGRTSEALTPQPGTAHRHKDSAADGQLNSQHTEISAHKTTAQTRGRVVENLKTSESHSGSQPGTAGSGSSSRLRTGVQATALLHTLAASRQLRVASGSLDDVLAQQLSEREDILGLPLTSTSSTRGRATNRSLLQNREPPVSRSQDDLHDHEVPSNTHDAAMRGNPVDERPPISTRHINVDDKSHPSTASSDPRTRTELLARLERGKRQAHCAADTRVNEAVSAPGDAAVAAQAVETTRAIDPQLMEEKLRRLAQLQVRLAGEKRSSGV</sequence>
<dbReference type="SMART" id="SM00184">
    <property type="entry name" value="RING"/>
    <property type="match status" value="1"/>
</dbReference>
<evidence type="ECO:0000313" key="12">
    <source>
        <dbReference type="EMBL" id="GLB42610.1"/>
    </source>
</evidence>
<feature type="region of interest" description="Disordered" evidence="10">
    <location>
        <begin position="290"/>
        <end position="377"/>
    </location>
</feature>
<evidence type="ECO:0000256" key="4">
    <source>
        <dbReference type="ARBA" id="ARBA00022723"/>
    </source>
</evidence>
<dbReference type="PANTHER" id="PTHR46077">
    <property type="entry name" value="E3 UBIQUITIN-PROTEIN LIGASE TOPORS"/>
    <property type="match status" value="1"/>
</dbReference>
<feature type="compositionally biased region" description="Basic and acidic residues" evidence="10">
    <location>
        <begin position="349"/>
        <end position="361"/>
    </location>
</feature>
<dbReference type="GO" id="GO:0000209">
    <property type="term" value="P:protein polyubiquitination"/>
    <property type="evidence" value="ECO:0007669"/>
    <property type="project" value="TreeGrafter"/>
</dbReference>
<feature type="domain" description="RING-type" evidence="11">
    <location>
        <begin position="48"/>
        <end position="87"/>
    </location>
</feature>
<gene>
    <name evidence="12" type="ORF">LshimejAT787_1200590</name>
</gene>
<dbReference type="SUPFAM" id="SSF57850">
    <property type="entry name" value="RING/U-box"/>
    <property type="match status" value="1"/>
</dbReference>
<proteinExistence type="predicted"/>
<comment type="caution">
    <text evidence="12">The sequence shown here is derived from an EMBL/GenBank/DDBJ whole genome shotgun (WGS) entry which is preliminary data.</text>
</comment>
<evidence type="ECO:0000256" key="9">
    <source>
        <dbReference type="PROSITE-ProRule" id="PRU00175"/>
    </source>
</evidence>
<dbReference type="Proteomes" id="UP001063166">
    <property type="component" value="Unassembled WGS sequence"/>
</dbReference>
<dbReference type="Gene3D" id="3.30.40.10">
    <property type="entry name" value="Zinc/RING finger domain, C3HC4 (zinc finger)"/>
    <property type="match status" value="1"/>
</dbReference>
<dbReference type="InterPro" id="IPR001841">
    <property type="entry name" value="Znf_RING"/>
</dbReference>
<evidence type="ECO:0000256" key="10">
    <source>
        <dbReference type="SAM" id="MobiDB-lite"/>
    </source>
</evidence>
<dbReference type="GO" id="GO:0061630">
    <property type="term" value="F:ubiquitin protein ligase activity"/>
    <property type="evidence" value="ECO:0007669"/>
    <property type="project" value="UniProtKB-EC"/>
</dbReference>
<dbReference type="OrthoDB" id="21204at2759"/>
<feature type="compositionally biased region" description="Polar residues" evidence="10">
    <location>
        <begin position="535"/>
        <end position="552"/>
    </location>
</feature>
<evidence type="ECO:0000256" key="7">
    <source>
        <dbReference type="ARBA" id="ARBA00023015"/>
    </source>
</evidence>
<evidence type="ECO:0000259" key="11">
    <source>
        <dbReference type="PROSITE" id="PS50089"/>
    </source>
</evidence>
<name>A0A9P3USL3_LYOSH</name>
<dbReference type="GO" id="GO:0006513">
    <property type="term" value="P:protein monoubiquitination"/>
    <property type="evidence" value="ECO:0007669"/>
    <property type="project" value="TreeGrafter"/>
</dbReference>
<dbReference type="AlphaFoldDB" id="A0A9P3USL3"/>
<feature type="compositionally biased region" description="Polar residues" evidence="10">
    <location>
        <begin position="597"/>
        <end position="614"/>
    </location>
</feature>
<feature type="compositionally biased region" description="Basic and acidic residues" evidence="10">
    <location>
        <begin position="525"/>
        <end position="534"/>
    </location>
</feature>
<feature type="compositionally biased region" description="Basic and acidic residues" evidence="10">
    <location>
        <begin position="623"/>
        <end position="632"/>
    </location>
</feature>
<feature type="region of interest" description="Disordered" evidence="10">
    <location>
        <begin position="597"/>
        <end position="674"/>
    </location>
</feature>